<evidence type="ECO:0000256" key="2">
    <source>
        <dbReference type="ARBA" id="ARBA00022737"/>
    </source>
</evidence>
<dbReference type="InterPro" id="IPR010402">
    <property type="entry name" value="CCT_domain"/>
</dbReference>
<organism evidence="6 7">
    <name type="scientific">Datura stramonium</name>
    <name type="common">Jimsonweed</name>
    <name type="synonym">Common thornapple</name>
    <dbReference type="NCBI Taxonomy" id="4076"/>
    <lineage>
        <taxon>Eukaryota</taxon>
        <taxon>Viridiplantae</taxon>
        <taxon>Streptophyta</taxon>
        <taxon>Embryophyta</taxon>
        <taxon>Tracheophyta</taxon>
        <taxon>Spermatophyta</taxon>
        <taxon>Magnoliopsida</taxon>
        <taxon>eudicotyledons</taxon>
        <taxon>Gunneridae</taxon>
        <taxon>Pentapetalae</taxon>
        <taxon>asterids</taxon>
        <taxon>lamiids</taxon>
        <taxon>Solanales</taxon>
        <taxon>Solanaceae</taxon>
        <taxon>Solanoideae</taxon>
        <taxon>Datureae</taxon>
        <taxon>Datura</taxon>
    </lineage>
</organism>
<keyword evidence="7" id="KW-1185">Reference proteome</keyword>
<evidence type="ECO:0000256" key="1">
    <source>
        <dbReference type="ARBA" id="ARBA00004123"/>
    </source>
</evidence>
<dbReference type="EMBL" id="JACEIK010000161">
    <property type="protein sequence ID" value="MCD7451321.1"/>
    <property type="molecule type" value="Genomic_DNA"/>
</dbReference>
<dbReference type="Proteomes" id="UP000823775">
    <property type="component" value="Unassembled WGS sequence"/>
</dbReference>
<sequence length="143" mass="15712">MVAAVSSENPSQTMSVTADSMVMNSGCNGSIILPFPSGPVHSSISLSLSNVTGESSKATDCQDCGFSPVFLNGESLWDLDLDMETSNQNALQDLLDDYKTHLFGKKIRYASRKARADTRRRVKGRFVKAVESYDYDPLTTRDF</sequence>
<dbReference type="PANTHER" id="PTHR31717">
    <property type="entry name" value="ZINC FINGER PROTEIN CONSTANS-LIKE 10"/>
    <property type="match status" value="1"/>
</dbReference>
<evidence type="ECO:0000256" key="3">
    <source>
        <dbReference type="ARBA" id="ARBA00023242"/>
    </source>
</evidence>
<keyword evidence="2" id="KW-0677">Repeat</keyword>
<feature type="domain" description="CCT" evidence="5">
    <location>
        <begin position="87"/>
        <end position="129"/>
    </location>
</feature>
<comment type="subcellular location">
    <subcellularLocation>
        <location evidence="1 4">Nucleus</location>
    </subcellularLocation>
</comment>
<dbReference type="PANTHER" id="PTHR31717:SF112">
    <property type="entry name" value="ZINC FINGER PROTEIN CONSTANS-LIKE 12-LIKE ISOFORM X1"/>
    <property type="match status" value="1"/>
</dbReference>
<keyword evidence="3 4" id="KW-0539">Nucleus</keyword>
<protein>
    <recommendedName>
        <fullName evidence="5">CCT domain-containing protein</fullName>
    </recommendedName>
</protein>
<accession>A0ABS8RWU0</accession>
<evidence type="ECO:0000256" key="4">
    <source>
        <dbReference type="PROSITE-ProRule" id="PRU00357"/>
    </source>
</evidence>
<name>A0ABS8RWU0_DATST</name>
<comment type="caution">
    <text evidence="6">The sequence shown here is derived from an EMBL/GenBank/DDBJ whole genome shotgun (WGS) entry which is preliminary data.</text>
</comment>
<evidence type="ECO:0000313" key="6">
    <source>
        <dbReference type="EMBL" id="MCD7451321.1"/>
    </source>
</evidence>
<dbReference type="PROSITE" id="PS51017">
    <property type="entry name" value="CCT"/>
    <property type="match status" value="1"/>
</dbReference>
<reference evidence="6 7" key="1">
    <citation type="journal article" date="2021" name="BMC Genomics">
        <title>Datura genome reveals duplications of psychoactive alkaloid biosynthetic genes and high mutation rate following tissue culture.</title>
        <authorList>
            <person name="Rajewski A."/>
            <person name="Carter-House D."/>
            <person name="Stajich J."/>
            <person name="Litt A."/>
        </authorList>
    </citation>
    <scope>NUCLEOTIDE SEQUENCE [LARGE SCALE GENOMIC DNA]</scope>
    <source>
        <strain evidence="6">AR-01</strain>
    </source>
</reference>
<dbReference type="Pfam" id="PF06203">
    <property type="entry name" value="CCT"/>
    <property type="match status" value="1"/>
</dbReference>
<proteinExistence type="predicted"/>
<gene>
    <name evidence="6" type="ORF">HAX54_010940</name>
</gene>
<evidence type="ECO:0000259" key="5">
    <source>
        <dbReference type="PROSITE" id="PS51017"/>
    </source>
</evidence>
<evidence type="ECO:0000313" key="7">
    <source>
        <dbReference type="Proteomes" id="UP000823775"/>
    </source>
</evidence>